<comment type="catalytic activity">
    <reaction evidence="7">
        <text>L-threonyl-[protein] + ATP = O-phospho-L-threonyl-[protein] + ADP + H(+)</text>
        <dbReference type="Rhea" id="RHEA:46608"/>
        <dbReference type="Rhea" id="RHEA-COMP:11060"/>
        <dbReference type="Rhea" id="RHEA-COMP:11605"/>
        <dbReference type="ChEBI" id="CHEBI:15378"/>
        <dbReference type="ChEBI" id="CHEBI:30013"/>
        <dbReference type="ChEBI" id="CHEBI:30616"/>
        <dbReference type="ChEBI" id="CHEBI:61977"/>
        <dbReference type="ChEBI" id="CHEBI:456216"/>
        <dbReference type="EC" id="2.7.11.1"/>
    </reaction>
</comment>
<dbReference type="GO" id="GO:0035556">
    <property type="term" value="P:intracellular signal transduction"/>
    <property type="evidence" value="ECO:0007669"/>
    <property type="project" value="TreeGrafter"/>
</dbReference>
<evidence type="ECO:0000256" key="9">
    <source>
        <dbReference type="PROSITE-ProRule" id="PRU10141"/>
    </source>
</evidence>
<dbReference type="GO" id="GO:0005524">
    <property type="term" value="F:ATP binding"/>
    <property type="evidence" value="ECO:0007669"/>
    <property type="project" value="UniProtKB-UniRule"/>
</dbReference>
<keyword evidence="5" id="KW-0418">Kinase</keyword>
<accession>A0A8T2MV52</accession>
<evidence type="ECO:0000313" key="13">
    <source>
        <dbReference type="Proteomes" id="UP000824540"/>
    </source>
</evidence>
<name>A0A8T2MV52_9TELE</name>
<keyword evidence="3" id="KW-0808">Transferase</keyword>
<dbReference type="EMBL" id="JAFBMS010000249">
    <property type="protein sequence ID" value="KAG9332239.1"/>
    <property type="molecule type" value="Genomic_DNA"/>
</dbReference>
<dbReference type="PROSITE" id="PS00107">
    <property type="entry name" value="PROTEIN_KINASE_ATP"/>
    <property type="match status" value="1"/>
</dbReference>
<dbReference type="PANTHER" id="PTHR24346">
    <property type="entry name" value="MAP/MICROTUBULE AFFINITY-REGULATING KINASE"/>
    <property type="match status" value="1"/>
</dbReference>
<sequence>MALINTDQRTCRHSCTPHSASCTRFQGDASMKDPLLPGHMTLHKAQPRRREALPWLDWKGESRVDGRCKVDAVVVTQVEEERPAKRTPFERVLYDMTHNEAVLNDIMLGRRVGLYQLRGQIGSGNFSQVKLGIHTLTKERVAVKVLDKVRLDRKCQGLFVSEISCLERLSHPCIVRLYEVHETLRRLYLVMEYASGGELFSRISTRGRLSDLESRLIFAQIISAVKYMHDNDIVHRDLKAENIFYTSSYCVKVGDFGFGTSCGPGEALTTCCGSPPYAAPELFRQQQYGGRHADMWALGVLLFFMVTASLPFNGDSLARLRHCILQGAYSIPAHVLPPCQQLIQALLRPVPADRPTAAQVMSSTWLRGLQYPPPYPPTPPTPTHLADPTHPLSVDELETRAALAALGIGDSHLRSHTQGPVTGAYRILLHRVQRRYSVEALGYTALCPEDFQPAARWGPNTAALNHRHPTTVCTIL</sequence>
<dbReference type="PROSITE" id="PS50011">
    <property type="entry name" value="PROTEIN_KINASE_DOM"/>
    <property type="match status" value="1"/>
</dbReference>
<dbReference type="OrthoDB" id="193931at2759"/>
<dbReference type="InterPro" id="IPR000719">
    <property type="entry name" value="Prot_kinase_dom"/>
</dbReference>
<keyword evidence="13" id="KW-1185">Reference proteome</keyword>
<dbReference type="FunFam" id="1.10.510.10:FF:000571">
    <property type="entry name" value="Maternal embryonic leucine zipper kinase"/>
    <property type="match status" value="1"/>
</dbReference>
<dbReference type="InterPro" id="IPR011009">
    <property type="entry name" value="Kinase-like_dom_sf"/>
</dbReference>
<evidence type="ECO:0000256" key="8">
    <source>
        <dbReference type="ARBA" id="ARBA00048679"/>
    </source>
</evidence>
<feature type="binding site" evidence="9">
    <location>
        <position position="144"/>
    </location>
    <ligand>
        <name>ATP</name>
        <dbReference type="ChEBI" id="CHEBI:30616"/>
    </ligand>
</feature>
<evidence type="ECO:0000256" key="1">
    <source>
        <dbReference type="ARBA" id="ARBA00012513"/>
    </source>
</evidence>
<organism evidence="12 13">
    <name type="scientific">Albula glossodonta</name>
    <name type="common">roundjaw bonefish</name>
    <dbReference type="NCBI Taxonomy" id="121402"/>
    <lineage>
        <taxon>Eukaryota</taxon>
        <taxon>Metazoa</taxon>
        <taxon>Chordata</taxon>
        <taxon>Craniata</taxon>
        <taxon>Vertebrata</taxon>
        <taxon>Euteleostomi</taxon>
        <taxon>Actinopterygii</taxon>
        <taxon>Neopterygii</taxon>
        <taxon>Teleostei</taxon>
        <taxon>Albuliformes</taxon>
        <taxon>Albulidae</taxon>
        <taxon>Albula</taxon>
    </lineage>
</organism>
<comment type="catalytic activity">
    <reaction evidence="8">
        <text>L-seryl-[protein] + ATP = O-phospho-L-seryl-[protein] + ADP + H(+)</text>
        <dbReference type="Rhea" id="RHEA:17989"/>
        <dbReference type="Rhea" id="RHEA-COMP:9863"/>
        <dbReference type="Rhea" id="RHEA-COMP:11604"/>
        <dbReference type="ChEBI" id="CHEBI:15378"/>
        <dbReference type="ChEBI" id="CHEBI:29999"/>
        <dbReference type="ChEBI" id="CHEBI:30616"/>
        <dbReference type="ChEBI" id="CHEBI:83421"/>
        <dbReference type="ChEBI" id="CHEBI:456216"/>
        <dbReference type="EC" id="2.7.11.1"/>
    </reaction>
</comment>
<dbReference type="Gene3D" id="1.10.510.10">
    <property type="entry name" value="Transferase(Phosphotransferase) domain 1"/>
    <property type="match status" value="1"/>
</dbReference>
<proteinExistence type="inferred from homology"/>
<dbReference type="FunFam" id="3.30.200.20:FF:000003">
    <property type="entry name" value="Non-specific serine/threonine protein kinase"/>
    <property type="match status" value="1"/>
</dbReference>
<evidence type="ECO:0000313" key="12">
    <source>
        <dbReference type="EMBL" id="KAG9332239.1"/>
    </source>
</evidence>
<gene>
    <name evidence="12" type="ORF">JZ751_015530</name>
</gene>
<dbReference type="AlphaFoldDB" id="A0A8T2MV52"/>
<keyword evidence="2 10" id="KW-0723">Serine/threonine-protein kinase</keyword>
<dbReference type="PANTHER" id="PTHR24346:SF29">
    <property type="entry name" value="SERINE_THREONINE-PROTEIN KINASE NIM1-LIKE"/>
    <property type="match status" value="1"/>
</dbReference>
<comment type="similarity">
    <text evidence="10">Belongs to the protein kinase superfamily.</text>
</comment>
<evidence type="ECO:0000259" key="11">
    <source>
        <dbReference type="PROSITE" id="PS50011"/>
    </source>
</evidence>
<protein>
    <recommendedName>
        <fullName evidence="1">non-specific serine/threonine protein kinase</fullName>
        <ecNumber evidence="1">2.7.11.1</ecNumber>
    </recommendedName>
</protein>
<evidence type="ECO:0000256" key="4">
    <source>
        <dbReference type="ARBA" id="ARBA00022741"/>
    </source>
</evidence>
<dbReference type="GO" id="GO:0000226">
    <property type="term" value="P:microtubule cytoskeleton organization"/>
    <property type="evidence" value="ECO:0007669"/>
    <property type="project" value="TreeGrafter"/>
</dbReference>
<comment type="caution">
    <text evidence="12">The sequence shown here is derived from an EMBL/GenBank/DDBJ whole genome shotgun (WGS) entry which is preliminary data.</text>
</comment>
<dbReference type="GO" id="GO:0005737">
    <property type="term" value="C:cytoplasm"/>
    <property type="evidence" value="ECO:0007669"/>
    <property type="project" value="TreeGrafter"/>
</dbReference>
<dbReference type="InterPro" id="IPR017441">
    <property type="entry name" value="Protein_kinase_ATP_BS"/>
</dbReference>
<dbReference type="SMART" id="SM00220">
    <property type="entry name" value="S_TKc"/>
    <property type="match status" value="1"/>
</dbReference>
<evidence type="ECO:0000256" key="6">
    <source>
        <dbReference type="ARBA" id="ARBA00022840"/>
    </source>
</evidence>
<dbReference type="EC" id="2.7.11.1" evidence="1"/>
<evidence type="ECO:0000256" key="3">
    <source>
        <dbReference type="ARBA" id="ARBA00022679"/>
    </source>
</evidence>
<keyword evidence="4 9" id="KW-0547">Nucleotide-binding</keyword>
<evidence type="ECO:0000256" key="2">
    <source>
        <dbReference type="ARBA" id="ARBA00022527"/>
    </source>
</evidence>
<dbReference type="GO" id="GO:0050321">
    <property type="term" value="F:tau-protein kinase activity"/>
    <property type="evidence" value="ECO:0007669"/>
    <property type="project" value="TreeGrafter"/>
</dbReference>
<evidence type="ECO:0000256" key="5">
    <source>
        <dbReference type="ARBA" id="ARBA00022777"/>
    </source>
</evidence>
<dbReference type="Pfam" id="PF00069">
    <property type="entry name" value="Pkinase"/>
    <property type="match status" value="1"/>
</dbReference>
<dbReference type="InterPro" id="IPR008271">
    <property type="entry name" value="Ser/Thr_kinase_AS"/>
</dbReference>
<keyword evidence="6 9" id="KW-0067">ATP-binding</keyword>
<dbReference type="Proteomes" id="UP000824540">
    <property type="component" value="Unassembled WGS sequence"/>
</dbReference>
<feature type="domain" description="Protein kinase" evidence="11">
    <location>
        <begin position="115"/>
        <end position="366"/>
    </location>
</feature>
<dbReference type="SUPFAM" id="SSF56112">
    <property type="entry name" value="Protein kinase-like (PK-like)"/>
    <property type="match status" value="1"/>
</dbReference>
<reference evidence="12" key="1">
    <citation type="thesis" date="2021" institute="BYU ScholarsArchive" country="Provo, UT, USA">
        <title>Applications of and Algorithms for Genome Assembly and Genomic Analyses with an Emphasis on Marine Teleosts.</title>
        <authorList>
            <person name="Pickett B.D."/>
        </authorList>
    </citation>
    <scope>NUCLEOTIDE SEQUENCE</scope>
    <source>
        <strain evidence="12">HI-2016</strain>
    </source>
</reference>
<evidence type="ECO:0000256" key="10">
    <source>
        <dbReference type="RuleBase" id="RU000304"/>
    </source>
</evidence>
<dbReference type="PROSITE" id="PS00108">
    <property type="entry name" value="PROTEIN_KINASE_ST"/>
    <property type="match status" value="1"/>
</dbReference>
<evidence type="ECO:0000256" key="7">
    <source>
        <dbReference type="ARBA" id="ARBA00047899"/>
    </source>
</evidence>